<feature type="transmembrane region" description="Helical" evidence="7">
    <location>
        <begin position="236"/>
        <end position="257"/>
    </location>
</feature>
<dbReference type="PROSITE" id="PS01348">
    <property type="entry name" value="MRAY_2"/>
    <property type="match status" value="1"/>
</dbReference>
<keyword evidence="5 7" id="KW-1133">Transmembrane helix</keyword>
<evidence type="ECO:0000313" key="9">
    <source>
        <dbReference type="Proteomes" id="UP001597452"/>
    </source>
</evidence>
<evidence type="ECO:0000256" key="2">
    <source>
        <dbReference type="ARBA" id="ARBA00022475"/>
    </source>
</evidence>
<gene>
    <name evidence="8" type="ORF">ACFSW4_09910</name>
</gene>
<name>A0ABW5QB64_9BACI</name>
<evidence type="ECO:0000256" key="5">
    <source>
        <dbReference type="ARBA" id="ARBA00022989"/>
    </source>
</evidence>
<keyword evidence="3" id="KW-0808">Transferase</keyword>
<feature type="transmembrane region" description="Helical" evidence="7">
    <location>
        <begin position="71"/>
        <end position="89"/>
    </location>
</feature>
<dbReference type="PANTHER" id="PTHR22926:SF3">
    <property type="entry name" value="UNDECAPRENYL-PHOSPHATE ALPHA-N-ACETYLGLUCOSAMINYL 1-PHOSPHATE TRANSFERASE"/>
    <property type="match status" value="1"/>
</dbReference>
<proteinExistence type="predicted"/>
<comment type="subcellular location">
    <subcellularLocation>
        <location evidence="1">Cell membrane</location>
        <topology evidence="1">Multi-pass membrane protein</topology>
    </subcellularLocation>
</comment>
<protein>
    <submittedName>
        <fullName evidence="8">Glycosyltransferase family 4 protein</fullName>
    </submittedName>
</protein>
<dbReference type="Proteomes" id="UP001597452">
    <property type="component" value="Unassembled WGS sequence"/>
</dbReference>
<keyword evidence="4 7" id="KW-0812">Transmembrane</keyword>
<keyword evidence="6 7" id="KW-0472">Membrane</keyword>
<dbReference type="InterPro" id="IPR000715">
    <property type="entry name" value="Glycosyl_transferase_4"/>
</dbReference>
<evidence type="ECO:0000256" key="4">
    <source>
        <dbReference type="ARBA" id="ARBA00022692"/>
    </source>
</evidence>
<dbReference type="CDD" id="cd06853">
    <property type="entry name" value="GT_WecA_like"/>
    <property type="match status" value="1"/>
</dbReference>
<feature type="transmembrane region" description="Helical" evidence="7">
    <location>
        <begin position="47"/>
        <end position="65"/>
    </location>
</feature>
<dbReference type="EMBL" id="JBHUMZ010000021">
    <property type="protein sequence ID" value="MFD2639179.1"/>
    <property type="molecule type" value="Genomic_DNA"/>
</dbReference>
<evidence type="ECO:0000256" key="1">
    <source>
        <dbReference type="ARBA" id="ARBA00004651"/>
    </source>
</evidence>
<feature type="transmembrane region" description="Helical" evidence="7">
    <location>
        <begin position="156"/>
        <end position="176"/>
    </location>
</feature>
<feature type="transmembrane region" description="Helical" evidence="7">
    <location>
        <begin position="6"/>
        <end position="27"/>
    </location>
</feature>
<dbReference type="InterPro" id="IPR018480">
    <property type="entry name" value="PNAcMuramoyl-5peptid_Trfase_CS"/>
</dbReference>
<feature type="transmembrane region" description="Helical" evidence="7">
    <location>
        <begin position="182"/>
        <end position="200"/>
    </location>
</feature>
<reference evidence="9" key="1">
    <citation type="journal article" date="2019" name="Int. J. Syst. Evol. Microbiol.">
        <title>The Global Catalogue of Microorganisms (GCM) 10K type strain sequencing project: providing services to taxonomists for standard genome sequencing and annotation.</title>
        <authorList>
            <consortium name="The Broad Institute Genomics Platform"/>
            <consortium name="The Broad Institute Genome Sequencing Center for Infectious Disease"/>
            <person name="Wu L."/>
            <person name="Ma J."/>
        </authorList>
    </citation>
    <scope>NUCLEOTIDE SEQUENCE [LARGE SCALE GENOMIC DNA]</scope>
    <source>
        <strain evidence="9">TISTR 1571</strain>
    </source>
</reference>
<dbReference type="PANTHER" id="PTHR22926">
    <property type="entry name" value="PHOSPHO-N-ACETYLMURAMOYL-PENTAPEPTIDE-TRANSFERASE"/>
    <property type="match status" value="1"/>
</dbReference>
<evidence type="ECO:0000313" key="8">
    <source>
        <dbReference type="EMBL" id="MFD2639179.1"/>
    </source>
</evidence>
<feature type="transmembrane region" description="Helical" evidence="7">
    <location>
        <begin position="101"/>
        <end position="118"/>
    </location>
</feature>
<feature type="transmembrane region" description="Helical" evidence="7">
    <location>
        <begin position="124"/>
        <end position="144"/>
    </location>
</feature>
<feature type="transmembrane region" description="Helical" evidence="7">
    <location>
        <begin position="312"/>
        <end position="329"/>
    </location>
</feature>
<keyword evidence="9" id="KW-1185">Reference proteome</keyword>
<dbReference type="RefSeq" id="WP_377328996.1">
    <property type="nucleotide sequence ID" value="NZ_JBHUMZ010000021.1"/>
</dbReference>
<feature type="transmembrane region" description="Helical" evidence="7">
    <location>
        <begin position="288"/>
        <end position="306"/>
    </location>
</feature>
<comment type="caution">
    <text evidence="8">The sequence shown here is derived from an EMBL/GenBank/DDBJ whole genome shotgun (WGS) entry which is preliminary data.</text>
</comment>
<dbReference type="Pfam" id="PF00953">
    <property type="entry name" value="Glycos_transf_4"/>
    <property type="match status" value="1"/>
</dbReference>
<evidence type="ECO:0000256" key="6">
    <source>
        <dbReference type="ARBA" id="ARBA00023136"/>
    </source>
</evidence>
<feature type="transmembrane region" description="Helical" evidence="7">
    <location>
        <begin position="207"/>
        <end position="230"/>
    </location>
</feature>
<accession>A0ABW5QB64</accession>
<sequence length="353" mass="38644">MFYTHVLIGFVITFILTIAITPLVIYIAKKFGLVDRPNDRKKHNGEVPLLGGLAIIIPIIGGLLYYQPAHYGLTAILIGAALIIFSGIADDIYNLKPLTKLVVQVTAAVIVLSSGLMIEKVTIPLMGSVDIGWFGYVLTILWIVGITNAMNLIDGLDGLATGVAGIAFMSIFVMAMGDTVTLVIYLSAIFIAALSGFLLYNFYPAKIFLGDTGSLFIGYSLAVISMMGLFKNVTVFTFIVPIVILTIPIFDTVFAIIRRAMNRQHIMTADRKHIHYVLLEMGLGHRKTVLLIYLFSAFFGITAIVFTNATTLLSLFIMVAVLFVLHILAELTGVVSNGKQPLVNSIKRLFQYK</sequence>
<evidence type="ECO:0000256" key="7">
    <source>
        <dbReference type="SAM" id="Phobius"/>
    </source>
</evidence>
<keyword evidence="2" id="KW-1003">Cell membrane</keyword>
<evidence type="ECO:0000256" key="3">
    <source>
        <dbReference type="ARBA" id="ARBA00022679"/>
    </source>
</evidence>
<organism evidence="8 9">
    <name type="scientific">Piscibacillus salipiscarius</name>
    <dbReference type="NCBI Taxonomy" id="299480"/>
    <lineage>
        <taxon>Bacteria</taxon>
        <taxon>Bacillati</taxon>
        <taxon>Bacillota</taxon>
        <taxon>Bacilli</taxon>
        <taxon>Bacillales</taxon>
        <taxon>Bacillaceae</taxon>
        <taxon>Piscibacillus</taxon>
    </lineage>
</organism>